<evidence type="ECO:0000313" key="3">
    <source>
        <dbReference type="EMBL" id="OGN05635.1"/>
    </source>
</evidence>
<proteinExistence type="predicted"/>
<evidence type="ECO:0000313" key="4">
    <source>
        <dbReference type="Proteomes" id="UP000177507"/>
    </source>
</evidence>
<dbReference type="STRING" id="1802668.A2831_00425"/>
<dbReference type="AlphaFoldDB" id="A0A1F8EXN5"/>
<protein>
    <recommendedName>
        <fullName evidence="5">Glycosyltransferase subfamily 4-like N-terminal domain-containing protein</fullName>
    </recommendedName>
</protein>
<dbReference type="InterPro" id="IPR028098">
    <property type="entry name" value="Glyco_trans_4-like_N"/>
</dbReference>
<dbReference type="EMBL" id="MGJI01000006">
    <property type="protein sequence ID" value="OGN05635.1"/>
    <property type="molecule type" value="Genomic_DNA"/>
</dbReference>
<sequence>MDSISNHINQQTNNPKKRVLFIITQSELGGAQMFLAQLAGHLDPNRFELAVAGGTDGNKEIAAILPAGIKYLTAKHLRRNPNVFSDITAVFEIKRLIKDFEPDTLFLNSSKAGFIGSLAAKLLQPTTYNLKTIYRIGGWTFNDPWPWWKRLAYRWLEKISASWKDYIIVNNKHDYDQAIKFGIKPREKIILVHNGIDPYKLEFLEKDEAKIRLYENLPSSQKHANFLHSGLLIGTIANFYPTKGLGYLINAFRILTYNLKPNTYNLVIIGDGPERQNLESRINNLKLENKIFLAGKIVDAYRYLKAFDIFVLPSVKEGFPWAVLEAMSAKLPVVVTAVGANPEVIENGSPSTTSPPGEVVLGKNGLIVPPANPQALAKAINKLVGDETLRRELGIQAHQTVLHKFILRRMLEQIEAIL</sequence>
<evidence type="ECO:0000259" key="1">
    <source>
        <dbReference type="Pfam" id="PF00534"/>
    </source>
</evidence>
<dbReference type="Pfam" id="PF00534">
    <property type="entry name" value="Glycos_transf_1"/>
    <property type="match status" value="1"/>
</dbReference>
<gene>
    <name evidence="3" type="ORF">A2831_00425</name>
</gene>
<dbReference type="InterPro" id="IPR001296">
    <property type="entry name" value="Glyco_trans_1"/>
</dbReference>
<dbReference type="Gene3D" id="3.40.50.2000">
    <property type="entry name" value="Glycogen Phosphorylase B"/>
    <property type="match status" value="2"/>
</dbReference>
<comment type="caution">
    <text evidence="3">The sequence shown here is derived from an EMBL/GenBank/DDBJ whole genome shotgun (WGS) entry which is preliminary data.</text>
</comment>
<organism evidence="3 4">
    <name type="scientific">Candidatus Yanofskybacteria bacterium RIFCSPHIGHO2_01_FULL_44_17</name>
    <dbReference type="NCBI Taxonomy" id="1802668"/>
    <lineage>
        <taxon>Bacteria</taxon>
        <taxon>Candidatus Yanofskyibacteriota</taxon>
    </lineage>
</organism>
<dbReference type="GO" id="GO:0016757">
    <property type="term" value="F:glycosyltransferase activity"/>
    <property type="evidence" value="ECO:0007669"/>
    <property type="project" value="InterPro"/>
</dbReference>
<name>A0A1F8EXN5_9BACT</name>
<dbReference type="PANTHER" id="PTHR12526">
    <property type="entry name" value="GLYCOSYLTRANSFERASE"/>
    <property type="match status" value="1"/>
</dbReference>
<feature type="domain" description="Glycosyltransferase subfamily 4-like N-terminal" evidence="2">
    <location>
        <begin position="29"/>
        <end position="198"/>
    </location>
</feature>
<dbReference type="Proteomes" id="UP000177507">
    <property type="component" value="Unassembled WGS sequence"/>
</dbReference>
<evidence type="ECO:0008006" key="5">
    <source>
        <dbReference type="Google" id="ProtNLM"/>
    </source>
</evidence>
<dbReference type="CDD" id="cd03808">
    <property type="entry name" value="GT4_CapM-like"/>
    <property type="match status" value="1"/>
</dbReference>
<reference evidence="3 4" key="1">
    <citation type="journal article" date="2016" name="Nat. Commun.">
        <title>Thousands of microbial genomes shed light on interconnected biogeochemical processes in an aquifer system.</title>
        <authorList>
            <person name="Anantharaman K."/>
            <person name="Brown C.T."/>
            <person name="Hug L.A."/>
            <person name="Sharon I."/>
            <person name="Castelle C.J."/>
            <person name="Probst A.J."/>
            <person name="Thomas B.C."/>
            <person name="Singh A."/>
            <person name="Wilkins M.J."/>
            <person name="Karaoz U."/>
            <person name="Brodie E.L."/>
            <person name="Williams K.H."/>
            <person name="Hubbard S.S."/>
            <person name="Banfield J.F."/>
        </authorList>
    </citation>
    <scope>NUCLEOTIDE SEQUENCE [LARGE SCALE GENOMIC DNA]</scope>
</reference>
<dbReference type="Pfam" id="PF13439">
    <property type="entry name" value="Glyco_transf_4"/>
    <property type="match status" value="1"/>
</dbReference>
<feature type="domain" description="Glycosyl transferase family 1" evidence="1">
    <location>
        <begin position="231"/>
        <end position="398"/>
    </location>
</feature>
<dbReference type="SUPFAM" id="SSF53756">
    <property type="entry name" value="UDP-Glycosyltransferase/glycogen phosphorylase"/>
    <property type="match status" value="1"/>
</dbReference>
<evidence type="ECO:0000259" key="2">
    <source>
        <dbReference type="Pfam" id="PF13439"/>
    </source>
</evidence>
<accession>A0A1F8EXN5</accession>